<comment type="similarity">
    <text evidence="2 6">Belongs to the FliD family.</text>
</comment>
<comment type="subunit">
    <text evidence="3 6">Homopentamer.</text>
</comment>
<dbReference type="EMBL" id="CP067089">
    <property type="protein sequence ID" value="QQO07532.1"/>
    <property type="molecule type" value="Genomic_DNA"/>
</dbReference>
<evidence type="ECO:0000313" key="9">
    <source>
        <dbReference type="EMBL" id="QQO07532.1"/>
    </source>
</evidence>
<keyword evidence="10" id="KW-1185">Reference proteome</keyword>
<evidence type="ECO:0000313" key="10">
    <source>
        <dbReference type="Proteomes" id="UP000595917"/>
    </source>
</evidence>
<evidence type="ECO:0000259" key="8">
    <source>
        <dbReference type="Pfam" id="PF07195"/>
    </source>
</evidence>
<evidence type="ECO:0000256" key="3">
    <source>
        <dbReference type="ARBA" id="ARBA00011255"/>
    </source>
</evidence>
<keyword evidence="5 6" id="KW-0975">Bacterial flagellum</keyword>
<gene>
    <name evidence="9" type="primary">fliD</name>
    <name evidence="9" type="ORF">JFL75_11280</name>
</gene>
<evidence type="ECO:0000256" key="4">
    <source>
        <dbReference type="ARBA" id="ARBA00023054"/>
    </source>
</evidence>
<keyword evidence="9" id="KW-0966">Cell projection</keyword>
<dbReference type="Proteomes" id="UP000595917">
    <property type="component" value="Chromosome"/>
</dbReference>
<dbReference type="InterPro" id="IPR003481">
    <property type="entry name" value="FliD_N"/>
</dbReference>
<keyword evidence="9" id="KW-0282">Flagellum</keyword>
<dbReference type="Pfam" id="PF07195">
    <property type="entry name" value="FliD_C"/>
    <property type="match status" value="1"/>
</dbReference>
<dbReference type="GO" id="GO:0007155">
    <property type="term" value="P:cell adhesion"/>
    <property type="evidence" value="ECO:0007669"/>
    <property type="project" value="InterPro"/>
</dbReference>
<evidence type="ECO:0000256" key="2">
    <source>
        <dbReference type="ARBA" id="ARBA00009764"/>
    </source>
</evidence>
<dbReference type="GO" id="GO:0009421">
    <property type="term" value="C:bacterial-type flagellum filament cap"/>
    <property type="evidence" value="ECO:0007669"/>
    <property type="project" value="InterPro"/>
</dbReference>
<evidence type="ECO:0000256" key="5">
    <source>
        <dbReference type="ARBA" id="ARBA00023143"/>
    </source>
</evidence>
<dbReference type="InterPro" id="IPR040026">
    <property type="entry name" value="FliD"/>
</dbReference>
<organism evidence="9 10">
    <name type="scientific">Breznakiella homolactica</name>
    <dbReference type="NCBI Taxonomy" id="2798577"/>
    <lineage>
        <taxon>Bacteria</taxon>
        <taxon>Pseudomonadati</taxon>
        <taxon>Spirochaetota</taxon>
        <taxon>Spirochaetia</taxon>
        <taxon>Spirochaetales</taxon>
        <taxon>Breznakiellaceae</taxon>
        <taxon>Breznakiella</taxon>
    </lineage>
</organism>
<dbReference type="RefSeq" id="WP_215624838.1">
    <property type="nucleotide sequence ID" value="NZ_CP067089.2"/>
</dbReference>
<dbReference type="PANTHER" id="PTHR30288:SF0">
    <property type="entry name" value="FLAGELLAR HOOK-ASSOCIATED PROTEIN 2"/>
    <property type="match status" value="1"/>
</dbReference>
<keyword evidence="6" id="KW-0574">Periplasm</keyword>
<keyword evidence="4 6" id="KW-0175">Coiled coil</keyword>
<dbReference type="NCBIfam" id="NF005188">
    <property type="entry name" value="PRK06664.1"/>
    <property type="match status" value="1"/>
</dbReference>
<dbReference type="KEGG" id="bhc:JFL75_11280"/>
<dbReference type="GO" id="GO:0055040">
    <property type="term" value="C:periplasmic flagellum"/>
    <property type="evidence" value="ECO:0007669"/>
    <property type="project" value="UniProtKB-SubCell"/>
</dbReference>
<comment type="function">
    <text evidence="6">Required for morphogenesis and for the elongation of the flagellar filament by facilitating polymerization of the flagellin monomers at the tip of growing filament. Forms a capping structure, which prevents flagellin subunits (transported through the central channel of the flagellum) from leaking out without polymerization at the distal end.</text>
</comment>
<dbReference type="AlphaFoldDB" id="A0A7T8B8M4"/>
<dbReference type="PANTHER" id="PTHR30288">
    <property type="entry name" value="FLAGELLAR CAP/ASSEMBLY PROTEIN FLID"/>
    <property type="match status" value="1"/>
</dbReference>
<feature type="domain" description="Flagellar hook-associated protein 2 N-terminal" evidence="7">
    <location>
        <begin position="11"/>
        <end position="108"/>
    </location>
</feature>
<feature type="domain" description="Flagellar hook-associated protein 2 C-terminal" evidence="8">
    <location>
        <begin position="403"/>
        <end position="662"/>
    </location>
</feature>
<feature type="coiled-coil region" evidence="6">
    <location>
        <begin position="626"/>
        <end position="653"/>
    </location>
</feature>
<comment type="subcellular location">
    <subcellularLocation>
        <location evidence="1">Bacterial flagellum</location>
    </subcellularLocation>
    <subcellularLocation>
        <location evidence="6">Periplasm</location>
    </subcellularLocation>
    <subcellularLocation>
        <location evidence="6">Periplasmic flagellum</location>
    </subcellularLocation>
</comment>
<protein>
    <recommendedName>
        <fullName evidence="6">Flagellar hook-associated protein 2</fullName>
        <shortName evidence="6">HAP2</shortName>
    </recommendedName>
    <alternativeName>
        <fullName evidence="6">Flagellar cap protein</fullName>
    </alternativeName>
</protein>
<evidence type="ECO:0000259" key="7">
    <source>
        <dbReference type="Pfam" id="PF02465"/>
    </source>
</evidence>
<sequence length="679" mass="74558">MSDIYVPGVKSRFNTEKLVEDLMKVERIPRDRAEQTVENLQTEKTYWQDVGRRMTSLRESSRLLYSFQNPFNDRVVFSSDDSILSGTAARDAVEQERSFIVKQVAAADRFLSTPLDENYRIEEGRYSFTVGEDEIAFNFRGGSLKDFTEALNRRGRDKLKASIITVEPGTRSLLVESLVTGAGNRLGFSEAAETLALATGMVDKVDDSRRDIALSPASVRGRSGDVNSSLVSVLDGTLQVAAGGEARITLGQPIQAAGALTISFETATKTKTDADLTTAGPPPGPAVPSAGSASYGGITVENDPSSVPMPQWTPPEPPKRVDDLGVLLLTFSDGTSAALPPVRDSENFNTYQYRLGDIAGSRTIVSMDLVNNNTHRDISIRNVRIFDPDANDGFRPRNAVSVAQDAIISMEGIEVKRPTNTIDDLIPGVTLTAKTASDRQVRLGVEPDRDSIKEAIIDLVGNYNRLMADINVLTRNDDRVIQELTYLTREEQDEMRERLGSFSGDSTLNQFRNNLQRIASAPYPTSADRELSMLAQIGIGTDVRRSGASSGYDASRLRGYLEIDEKALDAALQTKLPAIQQLFGYDTDGDLIIDSGIAHAVDTLARPFVETGGIISLKTGTIDSRISQEQRRIETLDRQLANKEDTLKRQYGQMEGAYNRMEQTATSLDQFSRRANNNN</sequence>
<evidence type="ECO:0000256" key="6">
    <source>
        <dbReference type="RuleBase" id="RU362066"/>
    </source>
</evidence>
<evidence type="ECO:0000256" key="1">
    <source>
        <dbReference type="ARBA" id="ARBA00004365"/>
    </source>
</evidence>
<dbReference type="InterPro" id="IPR010809">
    <property type="entry name" value="FliD_C"/>
</dbReference>
<dbReference type="GO" id="GO:0071973">
    <property type="term" value="P:bacterial-type flagellum-dependent cell motility"/>
    <property type="evidence" value="ECO:0007669"/>
    <property type="project" value="TreeGrafter"/>
</dbReference>
<proteinExistence type="inferred from homology"/>
<name>A0A7T8B8M4_9SPIR</name>
<dbReference type="GO" id="GO:0009424">
    <property type="term" value="C:bacterial-type flagellum hook"/>
    <property type="evidence" value="ECO:0007669"/>
    <property type="project" value="UniProtKB-UniRule"/>
</dbReference>
<keyword evidence="9" id="KW-0969">Cilium</keyword>
<accession>A0A7T8B8M4</accession>
<reference evidence="9" key="1">
    <citation type="submission" date="2021-01" db="EMBL/GenBank/DDBJ databases">
        <title>Description of Breznakiella homolactica.</title>
        <authorList>
            <person name="Song Y."/>
            <person name="Brune A."/>
        </authorList>
    </citation>
    <scope>NUCLEOTIDE SEQUENCE</scope>
    <source>
        <strain evidence="9">RmG30</strain>
    </source>
</reference>
<dbReference type="Pfam" id="PF02465">
    <property type="entry name" value="FliD_N"/>
    <property type="match status" value="1"/>
</dbReference>